<protein>
    <recommendedName>
        <fullName evidence="3">Glycosyl transferase family 2</fullName>
    </recommendedName>
</protein>
<sequence>MPLRQKVAAIARRLRLERPARASLRLAGAARRRARAAGTATAAAGSGVAAGAQWLADAPRRRRLARGYASLLASRVGFDELLGRPSPDSVAIVVCLWNRPDRIDDVLRIIDAQQAERPLRLVLWNNQPADDSRYRAAIEGYTASGALASVEYFTSPTNIGGMARFVAARELLRRGYSGPFIMLDDDENVGRGFVADLLAAYTPRSISGLWAWTNDGAYWNRTQLVSTGDRADHVGTGGSIVDSALVDDDRFFTAIPQQFLFMEDMWMSHYGTRNGWPLQMVATPVEFVLSELDQGHAIFDRKEQFFSWLQHPEHVPLRHD</sequence>
<dbReference type="SUPFAM" id="SSF53448">
    <property type="entry name" value="Nucleotide-diphospho-sugar transferases"/>
    <property type="match status" value="1"/>
</dbReference>
<dbReference type="RefSeq" id="WP_141880735.1">
    <property type="nucleotide sequence ID" value="NZ_VFOM01000001.1"/>
</dbReference>
<dbReference type="InterPro" id="IPR029044">
    <property type="entry name" value="Nucleotide-diphossugar_trans"/>
</dbReference>
<keyword evidence="2" id="KW-1185">Reference proteome</keyword>
<dbReference type="Proteomes" id="UP000317998">
    <property type="component" value="Unassembled WGS sequence"/>
</dbReference>
<gene>
    <name evidence="1" type="ORF">FB562_1754</name>
</gene>
<comment type="caution">
    <text evidence="1">The sequence shown here is derived from an EMBL/GenBank/DDBJ whole genome shotgun (WGS) entry which is preliminary data.</text>
</comment>
<reference evidence="1 2" key="1">
    <citation type="submission" date="2019-06" db="EMBL/GenBank/DDBJ databases">
        <title>Sequencing the genomes of 1000 actinobacteria strains.</title>
        <authorList>
            <person name="Klenk H.-P."/>
        </authorList>
    </citation>
    <scope>NUCLEOTIDE SEQUENCE [LARGE SCALE GENOMIC DNA]</scope>
    <source>
        <strain evidence="1 2">DSM 26477</strain>
    </source>
</reference>
<evidence type="ECO:0000313" key="2">
    <source>
        <dbReference type="Proteomes" id="UP000317998"/>
    </source>
</evidence>
<evidence type="ECO:0008006" key="3">
    <source>
        <dbReference type="Google" id="ProtNLM"/>
    </source>
</evidence>
<dbReference type="OrthoDB" id="5112672at2"/>
<dbReference type="EMBL" id="VFOM01000001">
    <property type="protein sequence ID" value="TQL48656.1"/>
    <property type="molecule type" value="Genomic_DNA"/>
</dbReference>
<organism evidence="1 2">
    <name type="scientific">Homoserinimonas aerilata</name>
    <dbReference type="NCBI Taxonomy" id="1162970"/>
    <lineage>
        <taxon>Bacteria</taxon>
        <taxon>Bacillati</taxon>
        <taxon>Actinomycetota</taxon>
        <taxon>Actinomycetes</taxon>
        <taxon>Micrococcales</taxon>
        <taxon>Microbacteriaceae</taxon>
        <taxon>Homoserinimonas</taxon>
    </lineage>
</organism>
<accession>A0A542YKN5</accession>
<dbReference type="Gene3D" id="3.90.550.10">
    <property type="entry name" value="Spore Coat Polysaccharide Biosynthesis Protein SpsA, Chain A"/>
    <property type="match status" value="1"/>
</dbReference>
<name>A0A542YKN5_9MICO</name>
<proteinExistence type="predicted"/>
<dbReference type="AlphaFoldDB" id="A0A542YKN5"/>
<evidence type="ECO:0000313" key="1">
    <source>
        <dbReference type="EMBL" id="TQL48656.1"/>
    </source>
</evidence>